<keyword evidence="3" id="KW-0231">Viral genome packaging</keyword>
<dbReference type="RefSeq" id="WP_113855689.1">
    <property type="nucleotide sequence ID" value="NZ_CP011940.1"/>
</dbReference>
<keyword evidence="2" id="KW-1188">Viral release from host cell</keyword>
<accession>A0ABW7DW69</accession>
<organism evidence="4 5">
    <name type="scientific">Megasphaera hexanoica</name>
    <dbReference type="NCBI Taxonomy" id="1675036"/>
    <lineage>
        <taxon>Bacteria</taxon>
        <taxon>Bacillati</taxon>
        <taxon>Bacillota</taxon>
        <taxon>Negativicutes</taxon>
        <taxon>Veillonellales</taxon>
        <taxon>Veillonellaceae</taxon>
        <taxon>Megasphaera</taxon>
    </lineage>
</organism>
<evidence type="ECO:0000313" key="4">
    <source>
        <dbReference type="EMBL" id="MFG6274255.1"/>
    </source>
</evidence>
<dbReference type="Pfam" id="PF12236">
    <property type="entry name" value="Head-tail_con"/>
    <property type="match status" value="1"/>
</dbReference>
<gene>
    <name evidence="4" type="ORF">ACGTZG_13795</name>
</gene>
<sequence>MSNKLLSFYTDDSVKSRYDKLSSERKMYVDRAVRNAKVTIPMLFPEETDNYTTTYKTPFQSIGARGVNNLASKIMLALFPPNEPFFRLELGDLAKQQVNATGDTSAMTKIDQLMSSIERQLMDYMEANRCRITISEGVLQLIVAGNCLLYLPPKEGGIKLYKLNNYVVVRDGTGAWIELIAKDSISYAALPQEAKVHVSEDINPDKNIDVYTHVYLGDDDTYYMYQEIEGEVVSGSDQQFPKDKVPWIPLRLRKMDGESYGRSYVDEYYGDLKSLDTISEAIAEMATLSAFALFLVSPSGTLRVDKLKNAQTGDFVKGKEGDVVAFQLNKVNDLQVAYQHKQELQSNLSFAFLLNSSVQRNAERVTAEEIRYVANELEDSVGNIYSLLSLELQLPLVRCIMAQLMAQGSLPDIPEGANGVQTHIITGMEALGRGHDLTKIEQFLQIGATIPDFQNRLKVGNVLLQLGTALGVDASTLVMSDEEYQAVQQQMLQQQMAQQMASPLAQGAVQEATQKG</sequence>
<evidence type="ECO:0000256" key="2">
    <source>
        <dbReference type="ARBA" id="ARBA00022612"/>
    </source>
</evidence>
<proteinExistence type="predicted"/>
<name>A0ABW7DW69_9FIRM</name>
<dbReference type="InterPro" id="IPR020991">
    <property type="entry name" value="Connector_podovirus"/>
</dbReference>
<keyword evidence="5" id="KW-1185">Reference proteome</keyword>
<protein>
    <submittedName>
        <fullName evidence="4">Portal protein</fullName>
    </submittedName>
</protein>
<reference evidence="4 5" key="1">
    <citation type="submission" date="2024-10" db="EMBL/GenBank/DDBJ databases">
        <authorList>
            <person name="Sang B.-I."/>
            <person name="Prabhaharan D."/>
        </authorList>
    </citation>
    <scope>NUCLEOTIDE SEQUENCE [LARGE SCALE GENOMIC DNA]</scope>
    <source>
        <strain evidence="4 5">MH</strain>
    </source>
</reference>
<dbReference type="EMBL" id="JBIEKR010000017">
    <property type="protein sequence ID" value="MFG6274255.1"/>
    <property type="molecule type" value="Genomic_DNA"/>
</dbReference>
<dbReference type="Proteomes" id="UP001605989">
    <property type="component" value="Unassembled WGS sequence"/>
</dbReference>
<evidence type="ECO:0000313" key="5">
    <source>
        <dbReference type="Proteomes" id="UP001605989"/>
    </source>
</evidence>
<evidence type="ECO:0000256" key="3">
    <source>
        <dbReference type="ARBA" id="ARBA00023219"/>
    </source>
</evidence>
<evidence type="ECO:0000256" key="1">
    <source>
        <dbReference type="ARBA" id="ARBA00004328"/>
    </source>
</evidence>
<comment type="subcellular location">
    <subcellularLocation>
        <location evidence="1">Virion</location>
    </subcellularLocation>
</comment>
<comment type="caution">
    <text evidence="4">The sequence shown here is derived from an EMBL/GenBank/DDBJ whole genome shotgun (WGS) entry which is preliminary data.</text>
</comment>